<evidence type="ECO:0000256" key="5">
    <source>
        <dbReference type="RuleBase" id="RU000304"/>
    </source>
</evidence>
<keyword evidence="2 4" id="KW-0547">Nucleotide-binding</keyword>
<feature type="domain" description="Protein kinase" evidence="7">
    <location>
        <begin position="20"/>
        <end position="301"/>
    </location>
</feature>
<reference evidence="9" key="1">
    <citation type="submission" date="2025-08" db="UniProtKB">
        <authorList>
            <consortium name="RefSeq"/>
        </authorList>
    </citation>
    <scope>IDENTIFICATION</scope>
    <source>
        <strain evidence="9">11010-0011.00</strain>
        <tissue evidence="9">Whole body</tissue>
    </source>
</reference>
<gene>
    <name evidence="9" type="primary">LOC115623871</name>
</gene>
<dbReference type="Pfam" id="PF00069">
    <property type="entry name" value="Pkinase"/>
    <property type="match status" value="1"/>
</dbReference>
<evidence type="ECO:0000256" key="3">
    <source>
        <dbReference type="ARBA" id="ARBA00022840"/>
    </source>
</evidence>
<dbReference type="PROSITE" id="PS50011">
    <property type="entry name" value="PROTEIN_KINASE_DOM"/>
    <property type="match status" value="1"/>
</dbReference>
<dbReference type="InterPro" id="IPR017441">
    <property type="entry name" value="Protein_kinase_ATP_BS"/>
</dbReference>
<feature type="region of interest" description="Disordered" evidence="6">
    <location>
        <begin position="316"/>
        <end position="346"/>
    </location>
</feature>
<evidence type="ECO:0000256" key="1">
    <source>
        <dbReference type="ARBA" id="ARBA00012513"/>
    </source>
</evidence>
<evidence type="ECO:0000256" key="2">
    <source>
        <dbReference type="ARBA" id="ARBA00022741"/>
    </source>
</evidence>
<dbReference type="RefSeq" id="XP_030374277.1">
    <property type="nucleotide sequence ID" value="XM_030518417.1"/>
</dbReference>
<dbReference type="EC" id="2.7.11.1" evidence="1"/>
<keyword evidence="5" id="KW-0808">Transferase</keyword>
<sequence length="346" mass="39740">MESMQPITTKHCASIVANKYRVIRNIGKGAFGGVYLGECIKNGDEVAIKFENANAPGSHLDQEARLYRCLNGDAGFPRMRDFVQDTKNKMLVIDLLGPSLEDLFNYCKRHFTVQTVVMLTIQMICRLEYVHSKCFIHRDIKPDNFLMGIGSNYNNLFLIDFGLAKRYCDPKSRIHIVCCEKQSFAGTARYASINTHLGNQQSRRDDMVSLGYVMVYLGLGSLPWQGLKANSTHQRLEKIFEVKKSTSIPVLCSGLPPEFAMYLNYSSFLSCLDFDQRPDYIHLRQLFYKLMRSLKGEHNFVYDWILLRNKNDTSRQTELLGQPDGDKENEKRSQCEPTTHKKKKSE</sequence>
<evidence type="ECO:0000256" key="6">
    <source>
        <dbReference type="SAM" id="MobiDB-lite"/>
    </source>
</evidence>
<dbReference type="PROSITE" id="PS00108">
    <property type="entry name" value="PROTEIN_KINASE_ST"/>
    <property type="match status" value="1"/>
</dbReference>
<dbReference type="CDD" id="cd14016">
    <property type="entry name" value="STKc_CK1"/>
    <property type="match status" value="1"/>
</dbReference>
<dbReference type="SMART" id="SM00220">
    <property type="entry name" value="S_TKc"/>
    <property type="match status" value="1"/>
</dbReference>
<feature type="compositionally biased region" description="Basic and acidic residues" evidence="6">
    <location>
        <begin position="324"/>
        <end position="334"/>
    </location>
</feature>
<dbReference type="GO" id="GO:0005524">
    <property type="term" value="F:ATP binding"/>
    <property type="evidence" value="ECO:0007669"/>
    <property type="project" value="UniProtKB-UniRule"/>
</dbReference>
<evidence type="ECO:0000259" key="7">
    <source>
        <dbReference type="PROSITE" id="PS50011"/>
    </source>
</evidence>
<proteinExistence type="inferred from homology"/>
<dbReference type="OrthoDB" id="5800476at2759"/>
<dbReference type="InterPro" id="IPR008271">
    <property type="entry name" value="Ser/Thr_kinase_AS"/>
</dbReference>
<dbReference type="Proteomes" id="UP000504634">
    <property type="component" value="Unplaced"/>
</dbReference>
<keyword evidence="8" id="KW-1185">Reference proteome</keyword>
<dbReference type="GeneID" id="115623871"/>
<organism evidence="8 9">
    <name type="scientific">Drosophila lebanonensis</name>
    <name type="common">Fruit fly</name>
    <name type="synonym">Scaptodrosophila lebanonensis</name>
    <dbReference type="NCBI Taxonomy" id="7225"/>
    <lineage>
        <taxon>Eukaryota</taxon>
        <taxon>Metazoa</taxon>
        <taxon>Ecdysozoa</taxon>
        <taxon>Arthropoda</taxon>
        <taxon>Hexapoda</taxon>
        <taxon>Insecta</taxon>
        <taxon>Pterygota</taxon>
        <taxon>Neoptera</taxon>
        <taxon>Endopterygota</taxon>
        <taxon>Diptera</taxon>
        <taxon>Brachycera</taxon>
        <taxon>Muscomorpha</taxon>
        <taxon>Ephydroidea</taxon>
        <taxon>Drosophilidae</taxon>
        <taxon>Scaptodrosophila</taxon>
    </lineage>
</organism>
<dbReference type="GO" id="GO:0004674">
    <property type="term" value="F:protein serine/threonine kinase activity"/>
    <property type="evidence" value="ECO:0007669"/>
    <property type="project" value="UniProtKB-KW"/>
</dbReference>
<dbReference type="InterPro" id="IPR050235">
    <property type="entry name" value="CK1_Ser-Thr_kinase"/>
</dbReference>
<evidence type="ECO:0000256" key="4">
    <source>
        <dbReference type="PROSITE-ProRule" id="PRU10141"/>
    </source>
</evidence>
<evidence type="ECO:0000313" key="9">
    <source>
        <dbReference type="RefSeq" id="XP_030374277.1"/>
    </source>
</evidence>
<dbReference type="SUPFAM" id="SSF56112">
    <property type="entry name" value="Protein kinase-like (PK-like)"/>
    <property type="match status" value="1"/>
</dbReference>
<dbReference type="PROSITE" id="PS00107">
    <property type="entry name" value="PROTEIN_KINASE_ATP"/>
    <property type="match status" value="1"/>
</dbReference>
<comment type="similarity">
    <text evidence="5">Belongs to the protein kinase superfamily.</text>
</comment>
<keyword evidence="5" id="KW-0418">Kinase</keyword>
<evidence type="ECO:0000313" key="8">
    <source>
        <dbReference type="Proteomes" id="UP000504634"/>
    </source>
</evidence>
<dbReference type="FunFam" id="1.10.510.10:FF:000596">
    <property type="entry name" value="CK1 family protein kinase"/>
    <property type="match status" value="1"/>
</dbReference>
<dbReference type="Gene3D" id="1.10.510.10">
    <property type="entry name" value="Transferase(Phosphotransferase) domain 1"/>
    <property type="match status" value="1"/>
</dbReference>
<accession>A0A6J2TGX6</accession>
<dbReference type="PANTHER" id="PTHR11909">
    <property type="entry name" value="CASEIN KINASE-RELATED"/>
    <property type="match status" value="1"/>
</dbReference>
<dbReference type="AlphaFoldDB" id="A0A6J2TGX6"/>
<keyword evidence="5" id="KW-0723">Serine/threonine-protein kinase</keyword>
<feature type="binding site" evidence="4">
    <location>
        <position position="49"/>
    </location>
    <ligand>
        <name>ATP</name>
        <dbReference type="ChEBI" id="CHEBI:30616"/>
    </ligand>
</feature>
<dbReference type="InterPro" id="IPR011009">
    <property type="entry name" value="Kinase-like_dom_sf"/>
</dbReference>
<name>A0A6J2TGX6_DROLE</name>
<dbReference type="InterPro" id="IPR000719">
    <property type="entry name" value="Prot_kinase_dom"/>
</dbReference>
<keyword evidence="3 4" id="KW-0067">ATP-binding</keyword>
<protein>
    <recommendedName>
        <fullName evidence="1">non-specific serine/threonine protein kinase</fullName>
        <ecNumber evidence="1">2.7.11.1</ecNumber>
    </recommendedName>
</protein>